<feature type="chain" id="PRO_5015559508" description="Secreted protein" evidence="1">
    <location>
        <begin position="19"/>
        <end position="99"/>
    </location>
</feature>
<dbReference type="AlphaFoldDB" id="A0A2S7VKK7"/>
<name>A0A2S7VKK7_PHOAN</name>
<comment type="caution">
    <text evidence="2">The sequence shown here is derived from an EMBL/GenBank/DDBJ whole genome shotgun (WGS) entry which is preliminary data.</text>
</comment>
<dbReference type="RefSeq" id="WP_105062438.1">
    <property type="nucleotide sequence ID" value="NZ_MSCJ01000003.1"/>
</dbReference>
<feature type="signal peptide" evidence="1">
    <location>
        <begin position="1"/>
        <end position="18"/>
    </location>
</feature>
<keyword evidence="1" id="KW-0732">Signal</keyword>
<evidence type="ECO:0000313" key="2">
    <source>
        <dbReference type="EMBL" id="PQJ62649.1"/>
    </source>
</evidence>
<dbReference type="Proteomes" id="UP000238730">
    <property type="component" value="Unassembled WGS sequence"/>
</dbReference>
<proteinExistence type="predicted"/>
<evidence type="ECO:0000256" key="1">
    <source>
        <dbReference type="SAM" id="SignalP"/>
    </source>
</evidence>
<accession>A0A2S7VKK7</accession>
<evidence type="ECO:0008006" key="4">
    <source>
        <dbReference type="Google" id="ProtNLM"/>
    </source>
</evidence>
<dbReference type="EMBL" id="MSCJ01000003">
    <property type="protein sequence ID" value="PQJ62649.1"/>
    <property type="molecule type" value="Genomic_DNA"/>
</dbReference>
<sequence length="99" mass="10743">MRSILLATLLLFSLPSWSASYCLKTTLGDYVCPPPFGHIYADKLGNPLCGKGQCIKDRQDNYQCSKQDGGFAIKNDLGDILCTGGCEPASEKNCQIPKP</sequence>
<organism evidence="2 3">
    <name type="scientific">Photobacterium angustum</name>
    <dbReference type="NCBI Taxonomy" id="661"/>
    <lineage>
        <taxon>Bacteria</taxon>
        <taxon>Pseudomonadati</taxon>
        <taxon>Pseudomonadota</taxon>
        <taxon>Gammaproteobacteria</taxon>
        <taxon>Vibrionales</taxon>
        <taxon>Vibrionaceae</taxon>
        <taxon>Photobacterium</taxon>
    </lineage>
</organism>
<dbReference type="OrthoDB" id="5821121at2"/>
<reference evidence="2 3" key="1">
    <citation type="submission" date="2016-12" db="EMBL/GenBank/DDBJ databases">
        <title>Diversity of luminous bacteria.</title>
        <authorList>
            <person name="Yoshizawa S."/>
            <person name="Kogure K."/>
        </authorList>
    </citation>
    <scope>NUCLEOTIDE SEQUENCE [LARGE SCALE GENOMIC DNA]</scope>
    <source>
        <strain evidence="2 3">LC1-200</strain>
    </source>
</reference>
<protein>
    <recommendedName>
        <fullName evidence="4">Secreted protein</fullName>
    </recommendedName>
</protein>
<evidence type="ECO:0000313" key="3">
    <source>
        <dbReference type="Proteomes" id="UP000238730"/>
    </source>
</evidence>
<gene>
    <name evidence="2" type="ORF">BTO08_20705</name>
</gene>